<evidence type="ECO:0000313" key="1">
    <source>
        <dbReference type="EMBL" id="KOF71109.1"/>
    </source>
</evidence>
<accession>A0A0L8G2M1</accession>
<sequence length="55" mass="6256">MAKKISLILFGYHFPICLDDWQNIAINTQSHGAAPWASHHHYHLTSYICVCVCLS</sequence>
<protein>
    <submittedName>
        <fullName evidence="1">Uncharacterized protein</fullName>
    </submittedName>
</protein>
<dbReference type="AlphaFoldDB" id="A0A0L8G2M1"/>
<gene>
    <name evidence="1" type="ORF">OCBIM_22001605mg</name>
</gene>
<reference evidence="1" key="1">
    <citation type="submission" date="2015-07" db="EMBL/GenBank/DDBJ databases">
        <title>MeaNS - Measles Nucleotide Surveillance Program.</title>
        <authorList>
            <person name="Tran T."/>
            <person name="Druce J."/>
        </authorList>
    </citation>
    <scope>NUCLEOTIDE SEQUENCE</scope>
    <source>
        <strain evidence="1">UCB-OBI-ISO-001</strain>
        <tissue evidence="1">Gonad</tissue>
    </source>
</reference>
<proteinExistence type="predicted"/>
<organism evidence="1">
    <name type="scientific">Octopus bimaculoides</name>
    <name type="common">California two-spotted octopus</name>
    <dbReference type="NCBI Taxonomy" id="37653"/>
    <lineage>
        <taxon>Eukaryota</taxon>
        <taxon>Metazoa</taxon>
        <taxon>Spiralia</taxon>
        <taxon>Lophotrochozoa</taxon>
        <taxon>Mollusca</taxon>
        <taxon>Cephalopoda</taxon>
        <taxon>Coleoidea</taxon>
        <taxon>Octopodiformes</taxon>
        <taxon>Octopoda</taxon>
        <taxon>Incirrata</taxon>
        <taxon>Octopodidae</taxon>
        <taxon>Octopus</taxon>
    </lineage>
</organism>
<name>A0A0L8G2M1_OCTBM</name>
<dbReference type="EMBL" id="KQ424367">
    <property type="protein sequence ID" value="KOF71109.1"/>
    <property type="molecule type" value="Genomic_DNA"/>
</dbReference>